<dbReference type="EMBL" id="CAJNOQ010002788">
    <property type="protein sequence ID" value="CAF0978513.1"/>
    <property type="molecule type" value="Genomic_DNA"/>
</dbReference>
<reference evidence="1" key="1">
    <citation type="submission" date="2021-02" db="EMBL/GenBank/DDBJ databases">
        <authorList>
            <person name="Nowell W R."/>
        </authorList>
    </citation>
    <scope>NUCLEOTIDE SEQUENCE</scope>
</reference>
<dbReference type="Proteomes" id="UP000677228">
    <property type="component" value="Unassembled WGS sequence"/>
</dbReference>
<accession>A0A814F9F0</accession>
<keyword evidence="5" id="KW-1185">Reference proteome</keyword>
<gene>
    <name evidence="1" type="ORF">GPM918_LOCUS12623</name>
    <name evidence="2" type="ORF">OVA965_LOCUS13786</name>
    <name evidence="3" type="ORF">SRO942_LOCUS12623</name>
    <name evidence="4" type="ORF">TMI583_LOCUS13789</name>
</gene>
<dbReference type="EMBL" id="CAJOBA010005822">
    <property type="protein sequence ID" value="CAF3755448.1"/>
    <property type="molecule type" value="Genomic_DNA"/>
</dbReference>
<evidence type="ECO:0000313" key="3">
    <source>
        <dbReference type="EMBL" id="CAF3751278.1"/>
    </source>
</evidence>
<dbReference type="Proteomes" id="UP000682733">
    <property type="component" value="Unassembled WGS sequence"/>
</dbReference>
<protein>
    <submittedName>
        <fullName evidence="1">Uncharacterized protein</fullName>
    </submittedName>
</protein>
<evidence type="ECO:0000313" key="5">
    <source>
        <dbReference type="Proteomes" id="UP000663829"/>
    </source>
</evidence>
<evidence type="ECO:0000313" key="1">
    <source>
        <dbReference type="EMBL" id="CAF0978513.1"/>
    </source>
</evidence>
<dbReference type="AlphaFoldDB" id="A0A814F9F0"/>
<evidence type="ECO:0000313" key="2">
    <source>
        <dbReference type="EMBL" id="CAF0985094.1"/>
    </source>
</evidence>
<evidence type="ECO:0000313" key="4">
    <source>
        <dbReference type="EMBL" id="CAF3755448.1"/>
    </source>
</evidence>
<proteinExistence type="predicted"/>
<dbReference type="Proteomes" id="UP000663829">
    <property type="component" value="Unassembled WGS sequence"/>
</dbReference>
<dbReference type="Proteomes" id="UP000681722">
    <property type="component" value="Unassembled WGS sequence"/>
</dbReference>
<dbReference type="EMBL" id="CAJOBC010002788">
    <property type="protein sequence ID" value="CAF3751278.1"/>
    <property type="molecule type" value="Genomic_DNA"/>
</dbReference>
<name>A0A814F9F0_9BILA</name>
<dbReference type="EMBL" id="CAJNOK010005815">
    <property type="protein sequence ID" value="CAF0985094.1"/>
    <property type="molecule type" value="Genomic_DNA"/>
</dbReference>
<organism evidence="1 5">
    <name type="scientific">Didymodactylos carnosus</name>
    <dbReference type="NCBI Taxonomy" id="1234261"/>
    <lineage>
        <taxon>Eukaryota</taxon>
        <taxon>Metazoa</taxon>
        <taxon>Spiralia</taxon>
        <taxon>Gnathifera</taxon>
        <taxon>Rotifera</taxon>
        <taxon>Eurotatoria</taxon>
        <taxon>Bdelloidea</taxon>
        <taxon>Philodinida</taxon>
        <taxon>Philodinidae</taxon>
        <taxon>Didymodactylos</taxon>
    </lineage>
</organism>
<sequence>MPQRSSHVASTNLSDKVAGEKNFRNFWQKVAGRKTSKILQESSKKFPGGLAPPDREPCSKAAAVFLESDKNKPALC</sequence>
<comment type="caution">
    <text evidence="1">The sequence shown here is derived from an EMBL/GenBank/DDBJ whole genome shotgun (WGS) entry which is preliminary data.</text>
</comment>